<dbReference type="PANTHER" id="PTHR47796:SF1">
    <property type="entry name" value="OS08G0500800 PROTEIN"/>
    <property type="match status" value="1"/>
</dbReference>
<dbReference type="PROSITE" id="PS51397">
    <property type="entry name" value="WLM"/>
    <property type="match status" value="1"/>
</dbReference>
<reference evidence="2 3" key="1">
    <citation type="submission" date="2017-03" db="EMBL/GenBank/DDBJ databases">
        <title>WGS assembly of Porphyra umbilicalis.</title>
        <authorList>
            <person name="Brawley S.H."/>
            <person name="Blouin N.A."/>
            <person name="Ficko-Blean E."/>
            <person name="Wheeler G.L."/>
            <person name="Lohr M."/>
            <person name="Goodson H.V."/>
            <person name="Jenkins J.W."/>
            <person name="Blaby-Haas C.E."/>
            <person name="Helliwell K.E."/>
            <person name="Chan C."/>
            <person name="Marriage T."/>
            <person name="Bhattacharya D."/>
            <person name="Klein A.S."/>
            <person name="Badis Y."/>
            <person name="Brodie J."/>
            <person name="Cao Y."/>
            <person name="Collen J."/>
            <person name="Dittami S.M."/>
            <person name="Gachon C.M."/>
            <person name="Green B.R."/>
            <person name="Karpowicz S."/>
            <person name="Kim J.W."/>
            <person name="Kudahl U."/>
            <person name="Lin S."/>
            <person name="Michel G."/>
            <person name="Mittag M."/>
            <person name="Olson B.J."/>
            <person name="Pangilinan J."/>
            <person name="Peng Y."/>
            <person name="Qiu H."/>
            <person name="Shu S."/>
            <person name="Singer J.T."/>
            <person name="Smith A.G."/>
            <person name="Sprecher B.N."/>
            <person name="Wagner V."/>
            <person name="Wang W."/>
            <person name="Wang Z.-Y."/>
            <person name="Yan J."/>
            <person name="Yarish C."/>
            <person name="Zoeuner-Riek S."/>
            <person name="Zhuang Y."/>
            <person name="Zou Y."/>
            <person name="Lindquist E.A."/>
            <person name="Grimwood J."/>
            <person name="Barry K."/>
            <person name="Rokhsar D.S."/>
            <person name="Schmutz J."/>
            <person name="Stiller J.W."/>
            <person name="Grossman A.R."/>
            <person name="Prochnik S.E."/>
        </authorList>
    </citation>
    <scope>NUCLEOTIDE SEQUENCE [LARGE SCALE GENOMIC DNA]</scope>
    <source>
        <strain evidence="2">4086291</strain>
    </source>
</reference>
<evidence type="ECO:0000259" key="1">
    <source>
        <dbReference type="PROSITE" id="PS51397"/>
    </source>
</evidence>
<dbReference type="InterPro" id="IPR013536">
    <property type="entry name" value="WLM_dom"/>
</dbReference>
<evidence type="ECO:0000313" key="3">
    <source>
        <dbReference type="Proteomes" id="UP000218209"/>
    </source>
</evidence>
<proteinExistence type="predicted"/>
<dbReference type="OrthoDB" id="49605at2759"/>
<protein>
    <recommendedName>
        <fullName evidence="1">WLM domain-containing protein</fullName>
    </recommendedName>
</protein>
<keyword evidence="3" id="KW-1185">Reference proteome</keyword>
<dbReference type="Proteomes" id="UP000218209">
    <property type="component" value="Unassembled WGS sequence"/>
</dbReference>
<gene>
    <name evidence="2" type="ORF">BU14_0151s0022</name>
</gene>
<dbReference type="PANTHER" id="PTHR47796">
    <property type="entry name" value="ZINC METALLOPROTEINASE-LIKE PROTEIN"/>
    <property type="match status" value="1"/>
</dbReference>
<accession>A0A1X6P9D6</accession>
<dbReference type="Pfam" id="PF08325">
    <property type="entry name" value="WLM"/>
    <property type="match status" value="1"/>
</dbReference>
<organism evidence="2 3">
    <name type="scientific">Porphyra umbilicalis</name>
    <name type="common">Purple laver</name>
    <name type="synonym">Red alga</name>
    <dbReference type="NCBI Taxonomy" id="2786"/>
    <lineage>
        <taxon>Eukaryota</taxon>
        <taxon>Rhodophyta</taxon>
        <taxon>Bangiophyceae</taxon>
        <taxon>Bangiales</taxon>
        <taxon>Bangiaceae</taxon>
        <taxon>Porphyra</taxon>
    </lineage>
</organism>
<feature type="domain" description="WLM" evidence="1">
    <location>
        <begin position="1"/>
        <end position="105"/>
    </location>
</feature>
<sequence length="105" mass="11531">MVLVEMRARGWRVGRLVEMPADGKVRVDPVCVLGLNMNGGEEIRMRPRTDDGQGSLSWWKVLEVIWHELSHNVFGAHDARCYSPMREIASVGGAFSASRGGGAPP</sequence>
<evidence type="ECO:0000313" key="2">
    <source>
        <dbReference type="EMBL" id="OSX77380.1"/>
    </source>
</evidence>
<name>A0A1X6P9D6_PORUM</name>
<dbReference type="AlphaFoldDB" id="A0A1X6P9D6"/>
<dbReference type="EMBL" id="KV918840">
    <property type="protein sequence ID" value="OSX77380.1"/>
    <property type="molecule type" value="Genomic_DNA"/>
</dbReference>